<protein>
    <submittedName>
        <fullName evidence="1">VRR-NUC domain-containing protein</fullName>
    </submittedName>
</protein>
<evidence type="ECO:0000313" key="1">
    <source>
        <dbReference type="EMBL" id="KAH7909857.1"/>
    </source>
</evidence>
<proteinExistence type="predicted"/>
<dbReference type="EMBL" id="MU267738">
    <property type="protein sequence ID" value="KAH7909857.1"/>
    <property type="molecule type" value="Genomic_DNA"/>
</dbReference>
<sequence>MSGSPSTAAINSLVFSCDDRWELDQQELAGFTGAEIIYPGETVAGPSTLVQQENNARRPISHAYVEVFEEMLATVIKHEQHLLSADEIDRFVAFNNLTNNAKFLMVKLLLRKPDSCFRLDSLDYGTQMGGIEGVLCAIEELCRSTSFKELQEEIQVKEEEQEVIDLTLGLEDNPPQPEKPETEPEQPVAGPSTLKLEESKPEPIVLAEDETNMDLRSLLECLKLDELKAIGKQWKVTAAPRKHDLISALINSTLTQSTISFCTPKNRTKSATNAPLRQTKLPFFSHRSPKTSQERLRQVVIKTLRKCVRLNSTFVSVIRRANLIFFRSTQYTPNLLLPALLCRFNKRFYPAYTYSRTDFIWRTREDLLAYEAALEVEGRIDAIFNGDATTTEKLSRNDKTPVRFTGHQFRTPITPVKTGNSSTFSGPMKTPDVRYKDKVHKCNVSEQTHMDFEPELDVKPEPQRIRAARLVLEIFEIAYPQWKDLVQLKGEEDEKRFGLERFDCGHVLTRVVCKGAYALGVLHEYAREVEILETLLSQTRWRRGRRGKWHERRLVILMSHFPQDNITRQRALDCVIQAIHDPDTHIIYRPKLVRRLTKLEKQVGLPLNDRHTSEGKLLQAEKATIEGIRIRHRAASLALDRTGRNTSKTTAIATPKKGPDIMQFLPSVVTNSGVKSEKPLSTTSLKNKGKLPADEQKGKSIWCGRDGEEVNVETLALQWYEEQGFKGRHCETRVIRMIFGLLLWDILFSPVPGAFETPYQSAPLDVAEDSFYHSRKDAIEQRLQDIEDGEAVEIVKRIDGVHREKSTWCVGVQWDLFSSEDLVQIVNCIGGKALAVICRVLCEDFAGRCSGGPDLFLWNAEKGTCKFVEVKGPGDTLSENQKIWIDVLLRAPVPVEVCHVAERGLIPEEKSKKRRKRKAEDDKTGVKEPSESDDEAAAIESEDDPNDLPPSSQTI</sequence>
<comment type="caution">
    <text evidence="1">The sequence shown here is derived from an EMBL/GenBank/DDBJ whole genome shotgun (WGS) entry which is preliminary data.</text>
</comment>
<keyword evidence="2" id="KW-1185">Reference proteome</keyword>
<dbReference type="Proteomes" id="UP000790377">
    <property type="component" value="Unassembled WGS sequence"/>
</dbReference>
<feature type="non-terminal residue" evidence="1">
    <location>
        <position position="955"/>
    </location>
</feature>
<organism evidence="1 2">
    <name type="scientific">Hygrophoropsis aurantiaca</name>
    <dbReference type="NCBI Taxonomy" id="72124"/>
    <lineage>
        <taxon>Eukaryota</taxon>
        <taxon>Fungi</taxon>
        <taxon>Dikarya</taxon>
        <taxon>Basidiomycota</taxon>
        <taxon>Agaricomycotina</taxon>
        <taxon>Agaricomycetes</taxon>
        <taxon>Agaricomycetidae</taxon>
        <taxon>Boletales</taxon>
        <taxon>Coniophorineae</taxon>
        <taxon>Hygrophoropsidaceae</taxon>
        <taxon>Hygrophoropsis</taxon>
    </lineage>
</organism>
<name>A0ACB8AAW2_9AGAM</name>
<gene>
    <name evidence="1" type="ORF">BJ138DRAFT_1066276</name>
</gene>
<evidence type="ECO:0000313" key="2">
    <source>
        <dbReference type="Proteomes" id="UP000790377"/>
    </source>
</evidence>
<reference evidence="1" key="1">
    <citation type="journal article" date="2021" name="New Phytol.">
        <title>Evolutionary innovations through gain and loss of genes in the ectomycorrhizal Boletales.</title>
        <authorList>
            <person name="Wu G."/>
            <person name="Miyauchi S."/>
            <person name="Morin E."/>
            <person name="Kuo A."/>
            <person name="Drula E."/>
            <person name="Varga T."/>
            <person name="Kohler A."/>
            <person name="Feng B."/>
            <person name="Cao Y."/>
            <person name="Lipzen A."/>
            <person name="Daum C."/>
            <person name="Hundley H."/>
            <person name="Pangilinan J."/>
            <person name="Johnson J."/>
            <person name="Barry K."/>
            <person name="LaButti K."/>
            <person name="Ng V."/>
            <person name="Ahrendt S."/>
            <person name="Min B."/>
            <person name="Choi I.G."/>
            <person name="Park H."/>
            <person name="Plett J.M."/>
            <person name="Magnuson J."/>
            <person name="Spatafora J.W."/>
            <person name="Nagy L.G."/>
            <person name="Henrissat B."/>
            <person name="Grigoriev I.V."/>
            <person name="Yang Z.L."/>
            <person name="Xu J."/>
            <person name="Martin F.M."/>
        </authorList>
    </citation>
    <scope>NUCLEOTIDE SEQUENCE</scope>
    <source>
        <strain evidence="1">ATCC 28755</strain>
    </source>
</reference>
<accession>A0ACB8AAW2</accession>